<sequence>MPHIEASTHVLRVCAPVSRKVPVPIGPALPRRDMEHLKQRHARLMLIFFKPWRHAKDLRDQGESWEEAYLKFRLDCPAFVVEAIDNIQILHECKDSRDA</sequence>
<accession>A0AAD7IR94</accession>
<dbReference type="AlphaFoldDB" id="A0AAD7IR94"/>
<keyword evidence="2" id="KW-1185">Reference proteome</keyword>
<organism evidence="1 2">
    <name type="scientific">Mycena maculata</name>
    <dbReference type="NCBI Taxonomy" id="230809"/>
    <lineage>
        <taxon>Eukaryota</taxon>
        <taxon>Fungi</taxon>
        <taxon>Dikarya</taxon>
        <taxon>Basidiomycota</taxon>
        <taxon>Agaricomycotina</taxon>
        <taxon>Agaricomycetes</taxon>
        <taxon>Agaricomycetidae</taxon>
        <taxon>Agaricales</taxon>
        <taxon>Marasmiineae</taxon>
        <taxon>Mycenaceae</taxon>
        <taxon>Mycena</taxon>
    </lineage>
</organism>
<feature type="non-terminal residue" evidence="1">
    <location>
        <position position="99"/>
    </location>
</feature>
<gene>
    <name evidence="1" type="ORF">DFH07DRAFT_747116</name>
</gene>
<dbReference type="EMBL" id="JARJLG010000088">
    <property type="protein sequence ID" value="KAJ7748831.1"/>
    <property type="molecule type" value="Genomic_DNA"/>
</dbReference>
<evidence type="ECO:0000313" key="1">
    <source>
        <dbReference type="EMBL" id="KAJ7748831.1"/>
    </source>
</evidence>
<dbReference type="Proteomes" id="UP001215280">
    <property type="component" value="Unassembled WGS sequence"/>
</dbReference>
<protein>
    <submittedName>
        <fullName evidence="1">Uncharacterized protein</fullName>
    </submittedName>
</protein>
<name>A0AAD7IR94_9AGAR</name>
<evidence type="ECO:0000313" key="2">
    <source>
        <dbReference type="Proteomes" id="UP001215280"/>
    </source>
</evidence>
<proteinExistence type="predicted"/>
<comment type="caution">
    <text evidence="1">The sequence shown here is derived from an EMBL/GenBank/DDBJ whole genome shotgun (WGS) entry which is preliminary data.</text>
</comment>
<reference evidence="1" key="1">
    <citation type="submission" date="2023-03" db="EMBL/GenBank/DDBJ databases">
        <title>Massive genome expansion in bonnet fungi (Mycena s.s.) driven by repeated elements and novel gene families across ecological guilds.</title>
        <authorList>
            <consortium name="Lawrence Berkeley National Laboratory"/>
            <person name="Harder C.B."/>
            <person name="Miyauchi S."/>
            <person name="Viragh M."/>
            <person name="Kuo A."/>
            <person name="Thoen E."/>
            <person name="Andreopoulos B."/>
            <person name="Lu D."/>
            <person name="Skrede I."/>
            <person name="Drula E."/>
            <person name="Henrissat B."/>
            <person name="Morin E."/>
            <person name="Kohler A."/>
            <person name="Barry K."/>
            <person name="LaButti K."/>
            <person name="Morin E."/>
            <person name="Salamov A."/>
            <person name="Lipzen A."/>
            <person name="Mereny Z."/>
            <person name="Hegedus B."/>
            <person name="Baldrian P."/>
            <person name="Stursova M."/>
            <person name="Weitz H."/>
            <person name="Taylor A."/>
            <person name="Grigoriev I.V."/>
            <person name="Nagy L.G."/>
            <person name="Martin F."/>
            <person name="Kauserud H."/>
        </authorList>
    </citation>
    <scope>NUCLEOTIDE SEQUENCE</scope>
    <source>
        <strain evidence="1">CBHHK188m</strain>
    </source>
</reference>